<comment type="caution">
    <text evidence="1">The sequence shown here is derived from an EMBL/GenBank/DDBJ whole genome shotgun (WGS) entry which is preliminary data.</text>
</comment>
<evidence type="ECO:0008006" key="3">
    <source>
        <dbReference type="Google" id="ProtNLM"/>
    </source>
</evidence>
<dbReference type="AlphaFoldDB" id="A0A4Q0YVH2"/>
<gene>
    <name evidence="1" type="ORF">CS022_11720</name>
</gene>
<dbReference type="InterPro" id="IPR027417">
    <property type="entry name" value="P-loop_NTPase"/>
</dbReference>
<dbReference type="Pfam" id="PF13558">
    <property type="entry name" value="SbcC_Walker_B"/>
    <property type="match status" value="1"/>
</dbReference>
<dbReference type="Proteomes" id="UP000290287">
    <property type="component" value="Unassembled WGS sequence"/>
</dbReference>
<dbReference type="RefSeq" id="WP_201746264.1">
    <property type="nucleotide sequence ID" value="NZ_PEIB01000012.1"/>
</dbReference>
<evidence type="ECO:0000313" key="1">
    <source>
        <dbReference type="EMBL" id="RXJ73159.1"/>
    </source>
</evidence>
<proteinExistence type="predicted"/>
<protein>
    <recommendedName>
        <fullName evidence="3">Exonuclease SbcC</fullName>
    </recommendedName>
</protein>
<name>A0A4Q0YVH2_9GAMM</name>
<sequence length="232" mass="24807">MNDAESADRQRIDWQSEKSGFEEQIFTARQALANGEEAEKQAGSLLESLEMQQGQTELWLKLSELIGSATGSKFRNLAQSLTLQQLVLAANVHLQDLAPRYALQTVPGSPLALQVVDHDMGDEVRSVESLSGGESFLASLALALALASLAADSRLLGSLFIDEGFGTLDPDSLEMALACLDTLQADGRQIGVISHVGTLVERIGTQVAVESLGGGVSQVRIREARMIDSTVK</sequence>
<accession>A0A4Q0YVH2</accession>
<dbReference type="EMBL" id="PEIB01000012">
    <property type="protein sequence ID" value="RXJ73159.1"/>
    <property type="molecule type" value="Genomic_DNA"/>
</dbReference>
<organism evidence="1 2">
    <name type="scientific">Veronia nyctiphanis</name>
    <dbReference type="NCBI Taxonomy" id="1278244"/>
    <lineage>
        <taxon>Bacteria</taxon>
        <taxon>Pseudomonadati</taxon>
        <taxon>Pseudomonadota</taxon>
        <taxon>Gammaproteobacteria</taxon>
        <taxon>Vibrionales</taxon>
        <taxon>Vibrionaceae</taxon>
        <taxon>Veronia</taxon>
    </lineage>
</organism>
<evidence type="ECO:0000313" key="2">
    <source>
        <dbReference type="Proteomes" id="UP000290287"/>
    </source>
</evidence>
<dbReference type="SUPFAM" id="SSF52540">
    <property type="entry name" value="P-loop containing nucleoside triphosphate hydrolases"/>
    <property type="match status" value="1"/>
</dbReference>
<dbReference type="PANTHER" id="PTHR32114">
    <property type="entry name" value="ABC TRANSPORTER ABCH.3"/>
    <property type="match status" value="1"/>
</dbReference>
<keyword evidence="2" id="KW-1185">Reference proteome</keyword>
<dbReference type="PANTHER" id="PTHR32114:SF2">
    <property type="entry name" value="ABC TRANSPORTER ABCH.3"/>
    <property type="match status" value="1"/>
</dbReference>
<reference evidence="1 2" key="1">
    <citation type="submission" date="2017-10" db="EMBL/GenBank/DDBJ databases">
        <title>Nyctiphanis sp. nov., isolated from the stomach of the euphausiid Nyctiphanes simplex (Hansen, 1911) in the Gulf of California.</title>
        <authorList>
            <person name="Gomez-Gil B."/>
            <person name="Aguilar-Mendez M."/>
            <person name="Lopez-Cortes A."/>
            <person name="Gomez-Gutierrez J."/>
            <person name="Roque A."/>
            <person name="Lang E."/>
            <person name="Gonzalez-Castillo A."/>
        </authorList>
    </citation>
    <scope>NUCLEOTIDE SEQUENCE [LARGE SCALE GENOMIC DNA]</scope>
    <source>
        <strain evidence="1 2">CAIM 600</strain>
    </source>
</reference>
<dbReference type="Gene3D" id="3.40.50.300">
    <property type="entry name" value="P-loop containing nucleotide triphosphate hydrolases"/>
    <property type="match status" value="1"/>
</dbReference>